<dbReference type="AlphaFoldDB" id="M6QR09"/>
<comment type="caution">
    <text evidence="1">The sequence shown here is derived from an EMBL/GenBank/DDBJ whole genome shotgun (WGS) entry which is preliminary data.</text>
</comment>
<accession>M6QR09</accession>
<evidence type="ECO:0000313" key="2">
    <source>
        <dbReference type="Proteomes" id="UP000012118"/>
    </source>
</evidence>
<evidence type="ECO:0000313" key="1">
    <source>
        <dbReference type="EMBL" id="EMN91267.1"/>
    </source>
</evidence>
<protein>
    <submittedName>
        <fullName evidence="1">Uncharacterized protein</fullName>
    </submittedName>
</protein>
<proteinExistence type="predicted"/>
<dbReference type="EMBL" id="AHNU02000034">
    <property type="protein sequence ID" value="EMN91267.1"/>
    <property type="molecule type" value="Genomic_DNA"/>
</dbReference>
<sequence length="132" mass="15456">MKKKKLKIVGFIPNEDLVFNESLKIDAYNSEEVSQYITSLITGKEIQRIEILEGNLDSLIIGIPVKLQITFADGSFMQIENYFENKSIWSRMAISLHFSKGDMLSEKSKTFYRKKIPFYQRMIVILKDKFDF</sequence>
<name>M6QR09_9LEPT</name>
<keyword evidence="2" id="KW-1185">Reference proteome</keyword>
<gene>
    <name evidence="1" type="ORF">LEP1GSC108_3312</name>
</gene>
<dbReference type="RefSeq" id="WP_004502787.1">
    <property type="nucleotide sequence ID" value="NZ_AHNU02000034.1"/>
</dbReference>
<organism evidence="1 2">
    <name type="scientific">Leptospira weilii str. UI 13098</name>
    <dbReference type="NCBI Taxonomy" id="1088542"/>
    <lineage>
        <taxon>Bacteria</taxon>
        <taxon>Pseudomonadati</taxon>
        <taxon>Spirochaetota</taxon>
        <taxon>Spirochaetia</taxon>
        <taxon>Leptospirales</taxon>
        <taxon>Leptospiraceae</taxon>
        <taxon>Leptospira</taxon>
    </lineage>
</organism>
<dbReference type="Proteomes" id="UP000012118">
    <property type="component" value="Unassembled WGS sequence"/>
</dbReference>
<reference evidence="1 2" key="1">
    <citation type="submission" date="2013-01" db="EMBL/GenBank/DDBJ databases">
        <authorList>
            <person name="Harkins D.M."/>
            <person name="Durkin A.S."/>
            <person name="Brinkac L.M."/>
            <person name="Haft D.H."/>
            <person name="Selengut J.D."/>
            <person name="Sanka R."/>
            <person name="DePew J."/>
            <person name="Purushe J."/>
            <person name="Chanthongthip A."/>
            <person name="Lattana O."/>
            <person name="Phetsouvanh R."/>
            <person name="Newton P.N."/>
            <person name="Vinetz J.M."/>
            <person name="Sutton G.G."/>
            <person name="Nierman W.C."/>
            <person name="Fouts D.E."/>
        </authorList>
    </citation>
    <scope>NUCLEOTIDE SEQUENCE [LARGE SCALE GENOMIC DNA]</scope>
    <source>
        <strain evidence="1 2">UI 13098</strain>
    </source>
</reference>